<feature type="region of interest" description="Disordered" evidence="2">
    <location>
        <begin position="1"/>
        <end position="20"/>
    </location>
</feature>
<feature type="compositionally biased region" description="Low complexity" evidence="2">
    <location>
        <begin position="216"/>
        <end position="252"/>
    </location>
</feature>
<comment type="caution">
    <text evidence="3">The sequence shown here is derived from an EMBL/GenBank/DDBJ whole genome shotgun (WGS) entry which is preliminary data.</text>
</comment>
<comment type="similarity">
    <text evidence="1">Belongs to the amidase family.</text>
</comment>
<dbReference type="Gene3D" id="3.90.1300.10">
    <property type="entry name" value="Amidase signature (AS) domain"/>
    <property type="match status" value="1"/>
</dbReference>
<evidence type="ECO:0000256" key="1">
    <source>
        <dbReference type="ARBA" id="ARBA00009199"/>
    </source>
</evidence>
<protein>
    <recommendedName>
        <fullName evidence="5">Amidase</fullName>
    </recommendedName>
</protein>
<name>A0ABV1KIC0_9PSEU</name>
<dbReference type="Proteomes" id="UP001494902">
    <property type="component" value="Unassembled WGS sequence"/>
</dbReference>
<dbReference type="InterPro" id="IPR036928">
    <property type="entry name" value="AS_sf"/>
</dbReference>
<dbReference type="SUPFAM" id="SSF75304">
    <property type="entry name" value="Amidase signature (AS) enzymes"/>
    <property type="match status" value="1"/>
</dbReference>
<keyword evidence="4" id="KW-1185">Reference proteome</keyword>
<proteinExistence type="inferred from homology"/>
<gene>
    <name evidence="3" type="ORF">WIS52_27365</name>
</gene>
<dbReference type="PANTHER" id="PTHR11895:SF7">
    <property type="entry name" value="GLUTAMYL-TRNA(GLN) AMIDOTRANSFERASE SUBUNIT A, MITOCHONDRIAL"/>
    <property type="match status" value="1"/>
</dbReference>
<dbReference type="PANTHER" id="PTHR11895">
    <property type="entry name" value="TRANSAMIDASE"/>
    <property type="match status" value="1"/>
</dbReference>
<dbReference type="RefSeq" id="WP_349301271.1">
    <property type="nucleotide sequence ID" value="NZ_JBEDNQ010000013.1"/>
</dbReference>
<accession>A0ABV1KIC0</accession>
<reference evidence="3 4" key="1">
    <citation type="submission" date="2024-03" db="EMBL/GenBank/DDBJ databases">
        <title>Draft genome sequence of Pseudonocardia nematodicida JCM 31783.</title>
        <authorList>
            <person name="Butdee W."/>
            <person name="Duangmal K."/>
        </authorList>
    </citation>
    <scope>NUCLEOTIDE SEQUENCE [LARGE SCALE GENOMIC DNA]</scope>
    <source>
        <strain evidence="3 4">JCM 31783</strain>
    </source>
</reference>
<feature type="compositionally biased region" description="Pro residues" evidence="2">
    <location>
        <begin position="7"/>
        <end position="16"/>
    </location>
</feature>
<sequence length="430" mass="42778">MSSEPISSPPASPPADDPARRLTDVAGAVRSGRRTAGEVAVALLDRLGTPGADPAALLSVDPEALRAAAAGLDRRTDRFALPLAGVPVAVEDGIAVAGRGDEPVRRLRTAGALVVGRARTAELGIGPDDSPGGRATAAAVAAGLVPLGVGVDGDGALRAAAAAHGLAALKPGRRVLPLSAVQERRWSGLAETTLVTAGPADLLAALDALTAPTARGTAAARAGDPARLARAVSDPDGAPAAPAGGDPDAPAPVGTLVCSLRTGRTGHADPTAAAGVHAALRLLEAAGLRLVAADPPYGAVLSVHAARRRQAGLARNVDDLGLDPSALPRPARAALRRGRRIRRLGGVRPATPASWRQRLLGWLDDTGAEAALLPAPAGPAGAGSTGLAAWNLTGLPSLVAPVPWAGGRTGVQLVGRPGSERRLLATAALL</sequence>
<dbReference type="InterPro" id="IPR000120">
    <property type="entry name" value="Amidase"/>
</dbReference>
<evidence type="ECO:0000256" key="2">
    <source>
        <dbReference type="SAM" id="MobiDB-lite"/>
    </source>
</evidence>
<evidence type="ECO:0000313" key="3">
    <source>
        <dbReference type="EMBL" id="MEQ3554202.1"/>
    </source>
</evidence>
<feature type="region of interest" description="Disordered" evidence="2">
    <location>
        <begin position="216"/>
        <end position="255"/>
    </location>
</feature>
<evidence type="ECO:0000313" key="4">
    <source>
        <dbReference type="Proteomes" id="UP001494902"/>
    </source>
</evidence>
<evidence type="ECO:0008006" key="5">
    <source>
        <dbReference type="Google" id="ProtNLM"/>
    </source>
</evidence>
<organism evidence="3 4">
    <name type="scientific">Pseudonocardia nematodicida</name>
    <dbReference type="NCBI Taxonomy" id="1206997"/>
    <lineage>
        <taxon>Bacteria</taxon>
        <taxon>Bacillati</taxon>
        <taxon>Actinomycetota</taxon>
        <taxon>Actinomycetes</taxon>
        <taxon>Pseudonocardiales</taxon>
        <taxon>Pseudonocardiaceae</taxon>
        <taxon>Pseudonocardia</taxon>
    </lineage>
</organism>
<dbReference type="EMBL" id="JBEDNQ010000013">
    <property type="protein sequence ID" value="MEQ3554202.1"/>
    <property type="molecule type" value="Genomic_DNA"/>
</dbReference>